<comment type="caution">
    <text evidence="2">The sequence shown here is derived from an EMBL/GenBank/DDBJ whole genome shotgun (WGS) entry which is preliminary data.</text>
</comment>
<dbReference type="InterPro" id="IPR034660">
    <property type="entry name" value="DinB/YfiT-like"/>
</dbReference>
<proteinExistence type="predicted"/>
<feature type="domain" description="DinB-like" evidence="1">
    <location>
        <begin position="15"/>
        <end position="163"/>
    </location>
</feature>
<keyword evidence="3" id="KW-1185">Reference proteome</keyword>
<name>A0A4R6SYS2_9SPHI</name>
<dbReference type="InterPro" id="IPR024775">
    <property type="entry name" value="DinB-like"/>
</dbReference>
<organism evidence="2 3">
    <name type="scientific">Pedobacter metabolipauper</name>
    <dbReference type="NCBI Taxonomy" id="425513"/>
    <lineage>
        <taxon>Bacteria</taxon>
        <taxon>Pseudomonadati</taxon>
        <taxon>Bacteroidota</taxon>
        <taxon>Sphingobacteriia</taxon>
        <taxon>Sphingobacteriales</taxon>
        <taxon>Sphingobacteriaceae</taxon>
        <taxon>Pedobacter</taxon>
    </lineage>
</organism>
<sequence length="171" mass="19718">MGIARDFKHIVEVVTDYKERLNTINDAVFELSPPTGGWSFSEVYFHILDASVLTLDEIKVCTNGNGKRKDTAFIVKLILFLGSLPPGKKYEAPNNLAERLKKINKTEAMELADHFLFLLTEEYPNIRHADQGVKTRHPTMGYLNAAQWLRFMRIHLEHHVKQLDRIKESLK</sequence>
<reference evidence="2 3" key="1">
    <citation type="submission" date="2019-03" db="EMBL/GenBank/DDBJ databases">
        <title>Genomic Encyclopedia of Archaeal and Bacterial Type Strains, Phase II (KMG-II): from individual species to whole genera.</title>
        <authorList>
            <person name="Goeker M."/>
        </authorList>
    </citation>
    <scope>NUCLEOTIDE SEQUENCE [LARGE SCALE GENOMIC DNA]</scope>
    <source>
        <strain evidence="2 3">DSM 19035</strain>
    </source>
</reference>
<dbReference type="AlphaFoldDB" id="A0A4R6SYS2"/>
<dbReference type="Gene3D" id="1.20.120.450">
    <property type="entry name" value="dinb family like domain"/>
    <property type="match status" value="1"/>
</dbReference>
<evidence type="ECO:0000313" key="3">
    <source>
        <dbReference type="Proteomes" id="UP000295620"/>
    </source>
</evidence>
<dbReference type="RefSeq" id="WP_133575906.1">
    <property type="nucleotide sequence ID" value="NZ_SNYC01000004.1"/>
</dbReference>
<evidence type="ECO:0000259" key="1">
    <source>
        <dbReference type="Pfam" id="PF12867"/>
    </source>
</evidence>
<dbReference type="Proteomes" id="UP000295620">
    <property type="component" value="Unassembled WGS sequence"/>
</dbReference>
<protein>
    <submittedName>
        <fullName evidence="2">DinB family protein</fullName>
    </submittedName>
</protein>
<gene>
    <name evidence="2" type="ORF">ATK78_2011</name>
</gene>
<dbReference type="Pfam" id="PF12867">
    <property type="entry name" value="DinB_2"/>
    <property type="match status" value="1"/>
</dbReference>
<dbReference type="OrthoDB" id="1495892at2"/>
<evidence type="ECO:0000313" key="2">
    <source>
        <dbReference type="EMBL" id="TDQ09852.1"/>
    </source>
</evidence>
<dbReference type="SUPFAM" id="SSF109854">
    <property type="entry name" value="DinB/YfiT-like putative metalloenzymes"/>
    <property type="match status" value="1"/>
</dbReference>
<accession>A0A4R6SYS2</accession>
<dbReference type="EMBL" id="SNYC01000004">
    <property type="protein sequence ID" value="TDQ09852.1"/>
    <property type="molecule type" value="Genomic_DNA"/>
</dbReference>